<accession>A0AAN9GJ77</accession>
<feature type="region of interest" description="Disordered" evidence="1">
    <location>
        <begin position="209"/>
        <end position="298"/>
    </location>
</feature>
<reference evidence="3 4" key="1">
    <citation type="submission" date="2024-02" db="EMBL/GenBank/DDBJ databases">
        <title>Chromosome-scale genome assembly of the rough periwinkle Littorina saxatilis.</title>
        <authorList>
            <person name="De Jode A."/>
            <person name="Faria R."/>
            <person name="Formenti G."/>
            <person name="Sims Y."/>
            <person name="Smith T.P."/>
            <person name="Tracey A."/>
            <person name="Wood J.M.D."/>
            <person name="Zagrodzka Z.B."/>
            <person name="Johannesson K."/>
            <person name="Butlin R.K."/>
            <person name="Leder E.H."/>
        </authorList>
    </citation>
    <scope>NUCLEOTIDE SEQUENCE [LARGE SCALE GENOMIC DNA]</scope>
    <source>
        <strain evidence="3">Snail1</strain>
        <tissue evidence="3">Muscle</tissue>
    </source>
</reference>
<feature type="compositionally biased region" description="Polar residues" evidence="1">
    <location>
        <begin position="221"/>
        <end position="230"/>
    </location>
</feature>
<evidence type="ECO:0000313" key="3">
    <source>
        <dbReference type="EMBL" id="KAK7109969.1"/>
    </source>
</evidence>
<feature type="signal peptide" evidence="2">
    <location>
        <begin position="1"/>
        <end position="24"/>
    </location>
</feature>
<feature type="chain" id="PRO_5042821880" evidence="2">
    <location>
        <begin position="25"/>
        <end position="298"/>
    </location>
</feature>
<gene>
    <name evidence="3" type="ORF">V1264_013914</name>
</gene>
<keyword evidence="2" id="KW-0732">Signal</keyword>
<feature type="compositionally biased region" description="Basic and acidic residues" evidence="1">
    <location>
        <begin position="276"/>
        <end position="298"/>
    </location>
</feature>
<evidence type="ECO:0000313" key="4">
    <source>
        <dbReference type="Proteomes" id="UP001374579"/>
    </source>
</evidence>
<organism evidence="3 4">
    <name type="scientific">Littorina saxatilis</name>
    <dbReference type="NCBI Taxonomy" id="31220"/>
    <lineage>
        <taxon>Eukaryota</taxon>
        <taxon>Metazoa</taxon>
        <taxon>Spiralia</taxon>
        <taxon>Lophotrochozoa</taxon>
        <taxon>Mollusca</taxon>
        <taxon>Gastropoda</taxon>
        <taxon>Caenogastropoda</taxon>
        <taxon>Littorinimorpha</taxon>
        <taxon>Littorinoidea</taxon>
        <taxon>Littorinidae</taxon>
        <taxon>Littorina</taxon>
    </lineage>
</organism>
<keyword evidence="4" id="KW-1185">Reference proteome</keyword>
<feature type="compositionally biased region" description="Basic and acidic residues" evidence="1">
    <location>
        <begin position="211"/>
        <end position="220"/>
    </location>
</feature>
<proteinExistence type="predicted"/>
<sequence>MSGERLCRLLVLLGCLLLRGSCSAAPGLMALPNFQDLARFYPGYWHHGGRYHNHHLLAMIGTQPQDASLLLHDTSALRLSYALNRIGGRHSLGRQLIRLSKFGHDSISGADGLEYMFHPIAYGPFLADKYGYPSVSKLHEQDPVSTKKNFWGRQGILRVITYTKVKNMPKGHVALWDCNHFHESKDWIAGHSLITVEFWESPDSNCSTMDSEPRYLHHTADQSGGSSPGHTSRGAHRTSSSSSSSSLPLVVEASRPHPKLRHKHWERQFIAKHHLAHDGRDGHSGTEGRENHAQRFPS</sequence>
<comment type="caution">
    <text evidence="3">The sequence shown here is derived from an EMBL/GenBank/DDBJ whole genome shotgun (WGS) entry which is preliminary data.</text>
</comment>
<dbReference type="Gene3D" id="3.90.1720.70">
    <property type="match status" value="1"/>
</dbReference>
<protein>
    <submittedName>
        <fullName evidence="3">Uncharacterized protein</fullName>
    </submittedName>
</protein>
<dbReference type="Proteomes" id="UP001374579">
    <property type="component" value="Unassembled WGS sequence"/>
</dbReference>
<feature type="compositionally biased region" description="Basic residues" evidence="1">
    <location>
        <begin position="256"/>
        <end position="275"/>
    </location>
</feature>
<dbReference type="AlphaFoldDB" id="A0AAN9GJ77"/>
<name>A0AAN9GJ77_9CAEN</name>
<dbReference type="EMBL" id="JBAMIC010000003">
    <property type="protein sequence ID" value="KAK7109969.1"/>
    <property type="molecule type" value="Genomic_DNA"/>
</dbReference>
<evidence type="ECO:0000256" key="1">
    <source>
        <dbReference type="SAM" id="MobiDB-lite"/>
    </source>
</evidence>
<evidence type="ECO:0000256" key="2">
    <source>
        <dbReference type="SAM" id="SignalP"/>
    </source>
</evidence>